<proteinExistence type="predicted"/>
<comment type="caution">
    <text evidence="1">The sequence shown here is derived from an EMBL/GenBank/DDBJ whole genome shotgun (WGS) entry which is preliminary data.</text>
</comment>
<evidence type="ECO:0000313" key="1">
    <source>
        <dbReference type="EMBL" id="MCY1078704.1"/>
    </source>
</evidence>
<dbReference type="Proteomes" id="UP001207654">
    <property type="component" value="Unassembled WGS sequence"/>
</dbReference>
<keyword evidence="2" id="KW-1185">Reference proteome</keyword>
<evidence type="ECO:0008006" key="3">
    <source>
        <dbReference type="Google" id="ProtNLM"/>
    </source>
</evidence>
<dbReference type="EMBL" id="JAPNKA010000001">
    <property type="protein sequence ID" value="MCY1078704.1"/>
    <property type="molecule type" value="Genomic_DNA"/>
</dbReference>
<gene>
    <name evidence="1" type="ORF">OV287_29980</name>
</gene>
<organism evidence="1 2">
    <name type="scientific">Archangium lansingense</name>
    <dbReference type="NCBI Taxonomy" id="2995310"/>
    <lineage>
        <taxon>Bacteria</taxon>
        <taxon>Pseudomonadati</taxon>
        <taxon>Myxococcota</taxon>
        <taxon>Myxococcia</taxon>
        <taxon>Myxococcales</taxon>
        <taxon>Cystobacterineae</taxon>
        <taxon>Archangiaceae</taxon>
        <taxon>Archangium</taxon>
    </lineage>
</organism>
<dbReference type="RefSeq" id="WP_267537469.1">
    <property type="nucleotide sequence ID" value="NZ_JAPNKA010000001.1"/>
</dbReference>
<evidence type="ECO:0000313" key="2">
    <source>
        <dbReference type="Proteomes" id="UP001207654"/>
    </source>
</evidence>
<sequence length="109" mass="11036">MGALLNTSSTLQCPHGGQVQVMSSNTRAKAGGSFLVRASDTFTIAGCVFAPGGVPHPCMSVKWVSTALRGTVLGDALLTMDSVGLCLAADNAPQGTVLILSTQQRASGT</sequence>
<accession>A0ABT4AAL5</accession>
<protein>
    <recommendedName>
        <fullName evidence="3">DUF4280 domain-containing protein</fullName>
    </recommendedName>
</protein>
<reference evidence="1 2" key="1">
    <citation type="submission" date="2022-11" db="EMBL/GenBank/DDBJ databases">
        <title>Minimal conservation of predation-associated metabolite biosynthetic gene clusters underscores biosynthetic potential of Myxococcota including descriptions for ten novel species: Archangium lansinium sp. nov., Myxococcus landrumus sp. nov., Nannocystis bai.</title>
        <authorList>
            <person name="Ahearne A."/>
            <person name="Stevens C."/>
            <person name="Phillips K."/>
        </authorList>
    </citation>
    <scope>NUCLEOTIDE SEQUENCE [LARGE SCALE GENOMIC DNA]</scope>
    <source>
        <strain evidence="1 2">MIWBW</strain>
    </source>
</reference>
<name>A0ABT4AAL5_9BACT</name>